<dbReference type="Proteomes" id="UP000279259">
    <property type="component" value="Unassembled WGS sequence"/>
</dbReference>
<name>A0A427YFW3_9TREE</name>
<comment type="caution">
    <text evidence="2">The sequence shown here is derived from an EMBL/GenBank/DDBJ whole genome shotgun (WGS) entry which is preliminary data.</text>
</comment>
<evidence type="ECO:0000313" key="3">
    <source>
        <dbReference type="Proteomes" id="UP000279259"/>
    </source>
</evidence>
<proteinExistence type="predicted"/>
<evidence type="ECO:0000256" key="1">
    <source>
        <dbReference type="SAM" id="MobiDB-lite"/>
    </source>
</evidence>
<organism evidence="2 3">
    <name type="scientific">Saitozyma podzolica</name>
    <dbReference type="NCBI Taxonomy" id="1890683"/>
    <lineage>
        <taxon>Eukaryota</taxon>
        <taxon>Fungi</taxon>
        <taxon>Dikarya</taxon>
        <taxon>Basidiomycota</taxon>
        <taxon>Agaricomycotina</taxon>
        <taxon>Tremellomycetes</taxon>
        <taxon>Tremellales</taxon>
        <taxon>Trimorphomycetaceae</taxon>
        <taxon>Saitozyma</taxon>
    </lineage>
</organism>
<evidence type="ECO:0000313" key="2">
    <source>
        <dbReference type="EMBL" id="RSH89933.1"/>
    </source>
</evidence>
<dbReference type="AlphaFoldDB" id="A0A427YFW3"/>
<feature type="region of interest" description="Disordered" evidence="1">
    <location>
        <begin position="1"/>
        <end position="20"/>
    </location>
</feature>
<dbReference type="EMBL" id="RSCD01000012">
    <property type="protein sequence ID" value="RSH89933.1"/>
    <property type="molecule type" value="Genomic_DNA"/>
</dbReference>
<sequence>MPSTRANPRRRSSTLTPPPCPLDAQSLGIVAIRSSPLVGSNDPISANIQLAGNPHIATPTRPAGTNQWAVVSPKTSASSNKIAAHILAKYGRREGFRQVPAELACSRCRKDNLTCYTTGMTKKCFTCSSQSCSFLPERLPFDTTKYHELLGNLEGIARSSGSERITRLLLDCAQDLRSLL</sequence>
<protein>
    <submittedName>
        <fullName evidence="2">Uncharacterized protein</fullName>
    </submittedName>
</protein>
<keyword evidence="3" id="KW-1185">Reference proteome</keyword>
<gene>
    <name evidence="2" type="ORF">EHS25_001919</name>
</gene>
<reference evidence="2 3" key="1">
    <citation type="submission" date="2018-11" db="EMBL/GenBank/DDBJ databases">
        <title>Genome sequence of Saitozyma podzolica DSM 27192.</title>
        <authorList>
            <person name="Aliyu H."/>
            <person name="Gorte O."/>
            <person name="Ochsenreither K."/>
        </authorList>
    </citation>
    <scope>NUCLEOTIDE SEQUENCE [LARGE SCALE GENOMIC DNA]</scope>
    <source>
        <strain evidence="2 3">DSM 27192</strain>
    </source>
</reference>
<accession>A0A427YFW3</accession>